<evidence type="ECO:0000256" key="5">
    <source>
        <dbReference type="ARBA" id="ARBA00022723"/>
    </source>
</evidence>
<dbReference type="GO" id="GO:0045454">
    <property type="term" value="P:cell redox homeostasis"/>
    <property type="evidence" value="ECO:0007669"/>
    <property type="project" value="TreeGrafter"/>
</dbReference>
<evidence type="ECO:0000256" key="4">
    <source>
        <dbReference type="ARBA" id="ARBA00022485"/>
    </source>
</evidence>
<dbReference type="PANTHER" id="PTHR38839">
    <property type="entry name" value="TRANSCRIPTIONAL REGULATOR WHID-RELATED"/>
    <property type="match status" value="1"/>
</dbReference>
<evidence type="ECO:0000256" key="3">
    <source>
        <dbReference type="ARBA" id="ARBA00006597"/>
    </source>
</evidence>
<evidence type="ECO:0000256" key="6">
    <source>
        <dbReference type="ARBA" id="ARBA00023004"/>
    </source>
</evidence>
<evidence type="ECO:0000313" key="13">
    <source>
        <dbReference type="EMBL" id="SDH02909.1"/>
    </source>
</evidence>
<dbReference type="OrthoDB" id="3576308at2"/>
<protein>
    <submittedName>
        <fullName evidence="13">Homeodomain-like domain-containing protein</fullName>
    </submittedName>
</protein>
<proteinExistence type="inferred from homology"/>
<dbReference type="InterPro" id="IPR003482">
    <property type="entry name" value="Whib"/>
</dbReference>
<evidence type="ECO:0000313" key="14">
    <source>
        <dbReference type="Proteomes" id="UP000198967"/>
    </source>
</evidence>
<evidence type="ECO:0000256" key="9">
    <source>
        <dbReference type="ARBA" id="ARBA00023125"/>
    </source>
</evidence>
<dbReference type="PROSITE" id="PS51674">
    <property type="entry name" value="4FE4S_WBL"/>
    <property type="match status" value="1"/>
</dbReference>
<dbReference type="Pfam" id="PF13384">
    <property type="entry name" value="HTH_23"/>
    <property type="match status" value="1"/>
</dbReference>
<evidence type="ECO:0000256" key="2">
    <source>
        <dbReference type="ARBA" id="ARBA00004496"/>
    </source>
</evidence>
<dbReference type="RefSeq" id="WP_093088922.1">
    <property type="nucleotide sequence ID" value="NZ_FNBE01000018.1"/>
</dbReference>
<keyword evidence="7" id="KW-0411">Iron-sulfur</keyword>
<reference evidence="13 14" key="1">
    <citation type="submission" date="2016-10" db="EMBL/GenBank/DDBJ databases">
        <authorList>
            <person name="de Groot N.N."/>
        </authorList>
    </citation>
    <scope>NUCLEOTIDE SEQUENCE [LARGE SCALE GENOMIC DNA]</scope>
    <source>
        <strain evidence="13 14">CGMCC 4.3143</strain>
    </source>
</reference>
<evidence type="ECO:0000256" key="10">
    <source>
        <dbReference type="ARBA" id="ARBA00023157"/>
    </source>
</evidence>
<dbReference type="PANTHER" id="PTHR38839:SF6">
    <property type="entry name" value="TRANSCRIPTIONAL REGULATOR WHIB1"/>
    <property type="match status" value="1"/>
</dbReference>
<keyword evidence="14" id="KW-1185">Reference proteome</keyword>
<keyword evidence="5" id="KW-0479">Metal-binding</keyword>
<evidence type="ECO:0000256" key="7">
    <source>
        <dbReference type="ARBA" id="ARBA00023014"/>
    </source>
</evidence>
<gene>
    <name evidence="13" type="ORF">SAMN05216377_11812</name>
</gene>
<sequence>MNGDWRARAACVGEDPELFFPVVEEGPLCEDQVAAAKAVCGRCPVRDVCLEWSTTYIHVGIAGGLTAEERRAARAETIAPRPGRIRKPSPREDIRAAGLALLEQGESNNDVAARCGVTGRTVERWKAAISA</sequence>
<dbReference type="Proteomes" id="UP000198967">
    <property type="component" value="Unassembled WGS sequence"/>
</dbReference>
<dbReference type="STRING" id="366584.SAMN05216377_11812"/>
<organism evidence="13 14">
    <name type="scientific">Pseudonocardia oroxyli</name>
    <dbReference type="NCBI Taxonomy" id="366584"/>
    <lineage>
        <taxon>Bacteria</taxon>
        <taxon>Bacillati</taxon>
        <taxon>Actinomycetota</taxon>
        <taxon>Actinomycetes</taxon>
        <taxon>Pseudonocardiales</taxon>
        <taxon>Pseudonocardiaceae</taxon>
        <taxon>Pseudonocardia</taxon>
    </lineage>
</organism>
<keyword evidence="8" id="KW-0805">Transcription regulation</keyword>
<dbReference type="GO" id="GO:0046872">
    <property type="term" value="F:metal ion binding"/>
    <property type="evidence" value="ECO:0007669"/>
    <property type="project" value="UniProtKB-KW"/>
</dbReference>
<dbReference type="Pfam" id="PF02467">
    <property type="entry name" value="Whib"/>
    <property type="match status" value="1"/>
</dbReference>
<dbReference type="GO" id="GO:0003677">
    <property type="term" value="F:DNA binding"/>
    <property type="evidence" value="ECO:0007669"/>
    <property type="project" value="UniProtKB-KW"/>
</dbReference>
<keyword evidence="4" id="KW-0004">4Fe-4S</keyword>
<dbReference type="EMBL" id="FNBE01000018">
    <property type="protein sequence ID" value="SDH02909.1"/>
    <property type="molecule type" value="Genomic_DNA"/>
</dbReference>
<dbReference type="GO" id="GO:0047134">
    <property type="term" value="F:protein-disulfide reductase [NAD(P)H] activity"/>
    <property type="evidence" value="ECO:0007669"/>
    <property type="project" value="TreeGrafter"/>
</dbReference>
<keyword evidence="11" id="KW-0804">Transcription</keyword>
<evidence type="ECO:0000256" key="1">
    <source>
        <dbReference type="ARBA" id="ARBA00001966"/>
    </source>
</evidence>
<dbReference type="GO" id="GO:0051539">
    <property type="term" value="F:4 iron, 4 sulfur cluster binding"/>
    <property type="evidence" value="ECO:0007669"/>
    <property type="project" value="UniProtKB-KW"/>
</dbReference>
<keyword evidence="13" id="KW-0371">Homeobox</keyword>
<dbReference type="InterPro" id="IPR034768">
    <property type="entry name" value="4FE4S_WBL"/>
</dbReference>
<feature type="domain" description="4Fe-4S Wbl-type" evidence="12">
    <location>
        <begin position="10"/>
        <end position="72"/>
    </location>
</feature>
<comment type="cofactor">
    <cofactor evidence="1">
        <name>[4Fe-4S] cluster</name>
        <dbReference type="ChEBI" id="CHEBI:49883"/>
    </cofactor>
</comment>
<dbReference type="AlphaFoldDB" id="A0A1G7Z2U6"/>
<comment type="subcellular location">
    <subcellularLocation>
        <location evidence="2">Cytoplasm</location>
    </subcellularLocation>
</comment>
<evidence type="ECO:0000259" key="12">
    <source>
        <dbReference type="PROSITE" id="PS51674"/>
    </source>
</evidence>
<keyword evidence="9 13" id="KW-0238">DNA-binding</keyword>
<evidence type="ECO:0000256" key="11">
    <source>
        <dbReference type="ARBA" id="ARBA00023163"/>
    </source>
</evidence>
<keyword evidence="10" id="KW-1015">Disulfide bond</keyword>
<keyword evidence="6" id="KW-0408">Iron</keyword>
<dbReference type="GO" id="GO:0005737">
    <property type="term" value="C:cytoplasm"/>
    <property type="evidence" value="ECO:0007669"/>
    <property type="project" value="UniProtKB-SubCell"/>
</dbReference>
<accession>A0A1G7Z2U6</accession>
<name>A0A1G7Z2U6_PSEOR</name>
<comment type="similarity">
    <text evidence="3">Belongs to the WhiB family.</text>
</comment>
<evidence type="ECO:0000256" key="8">
    <source>
        <dbReference type="ARBA" id="ARBA00023015"/>
    </source>
</evidence>
<dbReference type="GO" id="GO:0045892">
    <property type="term" value="P:negative regulation of DNA-templated transcription"/>
    <property type="evidence" value="ECO:0007669"/>
    <property type="project" value="TreeGrafter"/>
</dbReference>